<feature type="transmembrane region" description="Helical" evidence="1">
    <location>
        <begin position="71"/>
        <end position="89"/>
    </location>
</feature>
<feature type="transmembrane region" description="Helical" evidence="1">
    <location>
        <begin position="132"/>
        <end position="157"/>
    </location>
</feature>
<dbReference type="AlphaFoldDB" id="A0A6L5YE85"/>
<feature type="transmembrane region" description="Helical" evidence="1">
    <location>
        <begin position="101"/>
        <end position="120"/>
    </location>
</feature>
<name>A0A6L5YE85_9BACT</name>
<accession>A0A6L5YE85</accession>
<evidence type="ECO:0000256" key="1">
    <source>
        <dbReference type="SAM" id="Phobius"/>
    </source>
</evidence>
<keyword evidence="1" id="KW-0472">Membrane</keyword>
<keyword evidence="3" id="KW-1185">Reference proteome</keyword>
<keyword evidence="1" id="KW-0812">Transmembrane</keyword>
<evidence type="ECO:0000313" key="3">
    <source>
        <dbReference type="Proteomes" id="UP000473699"/>
    </source>
</evidence>
<sequence length="163" mass="17799">MTRMWMLTKGWIVSGVVAAFCNYVYTLRLNDPARVVRPHEAAPGLLIFLGIIVLAQLIYQAMKKAAPRVRFPAVLYITFIGILVTWPGLLPCADFVNKTVGKIYLLPLCTPILAYSGVAAGKDLKTFREQGVAIVLTTLIALVGTFVGSAVIAQLVMKWTGVF</sequence>
<reference evidence="2 3" key="1">
    <citation type="submission" date="2019-08" db="EMBL/GenBank/DDBJ databases">
        <title>In-depth cultivation of the pig gut microbiome towards novel bacterial diversity and tailored functional studies.</title>
        <authorList>
            <person name="Wylensek D."/>
            <person name="Hitch T.C.A."/>
            <person name="Clavel T."/>
        </authorList>
    </citation>
    <scope>NUCLEOTIDE SEQUENCE [LARGE SCALE GENOMIC DNA]</scope>
    <source>
        <strain evidence="2 3">SM-530-WT-4B</strain>
    </source>
</reference>
<gene>
    <name evidence="2" type="ORF">FYJ74_10830</name>
</gene>
<organism evidence="2 3">
    <name type="scientific">Pyramidobacter porci</name>
    <dbReference type="NCBI Taxonomy" id="2605789"/>
    <lineage>
        <taxon>Bacteria</taxon>
        <taxon>Thermotogati</taxon>
        <taxon>Synergistota</taxon>
        <taxon>Synergistia</taxon>
        <taxon>Synergistales</taxon>
        <taxon>Dethiosulfovibrionaceae</taxon>
        <taxon>Pyramidobacter</taxon>
    </lineage>
</organism>
<dbReference type="EMBL" id="VUNH01000013">
    <property type="protein sequence ID" value="MST56519.1"/>
    <property type="molecule type" value="Genomic_DNA"/>
</dbReference>
<evidence type="ECO:0000313" key="2">
    <source>
        <dbReference type="EMBL" id="MST56519.1"/>
    </source>
</evidence>
<protein>
    <submittedName>
        <fullName evidence="2">DUF340 domain-containing protein</fullName>
    </submittedName>
</protein>
<dbReference type="RefSeq" id="WP_154529597.1">
    <property type="nucleotide sequence ID" value="NZ_JAXDZJ010000032.1"/>
</dbReference>
<comment type="caution">
    <text evidence="2">The sequence shown here is derived from an EMBL/GenBank/DDBJ whole genome shotgun (WGS) entry which is preliminary data.</text>
</comment>
<feature type="transmembrane region" description="Helical" evidence="1">
    <location>
        <begin position="42"/>
        <end position="59"/>
    </location>
</feature>
<dbReference type="Proteomes" id="UP000473699">
    <property type="component" value="Unassembled WGS sequence"/>
</dbReference>
<proteinExistence type="predicted"/>
<keyword evidence="1" id="KW-1133">Transmembrane helix</keyword>